<evidence type="ECO:0000256" key="1">
    <source>
        <dbReference type="SAM" id="Phobius"/>
    </source>
</evidence>
<reference evidence="2 3" key="1">
    <citation type="submission" date="2022-11" db="EMBL/GenBank/DDBJ databases">
        <title>Deinococcus ZS9-10, Low Temperature and Draught-tolerating, UV-resistant Bacteria from Continental Antarctica.</title>
        <authorList>
            <person name="Cheng L."/>
        </authorList>
    </citation>
    <scope>NUCLEOTIDE SEQUENCE [LARGE SCALE GENOMIC DNA]</scope>
    <source>
        <strain evidence="2 3">ZS9-10</strain>
    </source>
</reference>
<evidence type="ECO:0000313" key="3">
    <source>
        <dbReference type="Proteomes" id="UP001276150"/>
    </source>
</evidence>
<dbReference type="Proteomes" id="UP001276150">
    <property type="component" value="Unassembled WGS sequence"/>
</dbReference>
<protein>
    <recommendedName>
        <fullName evidence="4">Glycine zipper family protein</fullName>
    </recommendedName>
</protein>
<gene>
    <name evidence="2" type="ORF">ORD21_03130</name>
</gene>
<dbReference type="EMBL" id="JAPMIV010000003">
    <property type="protein sequence ID" value="MDV6373589.1"/>
    <property type="molecule type" value="Genomic_DNA"/>
</dbReference>
<accession>A0ABU4DNB9</accession>
<keyword evidence="3" id="KW-1185">Reference proteome</keyword>
<dbReference type="RefSeq" id="WP_317638898.1">
    <property type="nucleotide sequence ID" value="NZ_JAPMIV010000003.1"/>
</dbReference>
<comment type="caution">
    <text evidence="2">The sequence shown here is derived from an EMBL/GenBank/DDBJ whole genome shotgun (WGS) entry which is preliminary data.</text>
</comment>
<name>A0ABU4DNB9_9DEIO</name>
<evidence type="ECO:0008006" key="4">
    <source>
        <dbReference type="Google" id="ProtNLM"/>
    </source>
</evidence>
<keyword evidence="1" id="KW-1133">Transmembrane helix</keyword>
<sequence length="53" mass="5419">MKFQNRGQAWASGMVFGIGLSMLLGAATDLGLAVGAGIGVALAAWWSRGLPDK</sequence>
<feature type="transmembrane region" description="Helical" evidence="1">
    <location>
        <begin position="7"/>
        <end position="24"/>
    </location>
</feature>
<keyword evidence="1" id="KW-0812">Transmembrane</keyword>
<organism evidence="2 3">
    <name type="scientific">Deinococcus arenicola</name>
    <dbReference type="NCBI Taxonomy" id="2994950"/>
    <lineage>
        <taxon>Bacteria</taxon>
        <taxon>Thermotogati</taxon>
        <taxon>Deinococcota</taxon>
        <taxon>Deinococci</taxon>
        <taxon>Deinococcales</taxon>
        <taxon>Deinococcaceae</taxon>
        <taxon>Deinococcus</taxon>
    </lineage>
</organism>
<evidence type="ECO:0000313" key="2">
    <source>
        <dbReference type="EMBL" id="MDV6373589.1"/>
    </source>
</evidence>
<keyword evidence="1" id="KW-0472">Membrane</keyword>
<proteinExistence type="predicted"/>